<keyword evidence="3 5" id="KW-0949">S-adenosyl-L-methionine</keyword>
<evidence type="ECO:0000256" key="7">
    <source>
        <dbReference type="RuleBase" id="RU000417"/>
    </source>
</evidence>
<dbReference type="Gene3D" id="3.40.50.150">
    <property type="entry name" value="Vaccinia Virus protein VP39"/>
    <property type="match status" value="1"/>
</dbReference>
<keyword evidence="1 5" id="KW-0489">Methyltransferase</keyword>
<keyword evidence="4" id="KW-0680">Restriction system</keyword>
<feature type="active site" evidence="5">
    <location>
        <position position="87"/>
    </location>
</feature>
<keyword evidence="2 5" id="KW-0808">Transferase</keyword>
<evidence type="ECO:0000256" key="3">
    <source>
        <dbReference type="ARBA" id="ARBA00022691"/>
    </source>
</evidence>
<dbReference type="RefSeq" id="WP_229490008.1">
    <property type="nucleotide sequence ID" value="NZ_JAIVFQ010000112.1"/>
</dbReference>
<dbReference type="PRINTS" id="PR00105">
    <property type="entry name" value="C5METTRFRASE"/>
</dbReference>
<evidence type="ECO:0000256" key="6">
    <source>
        <dbReference type="RuleBase" id="RU000416"/>
    </source>
</evidence>
<evidence type="ECO:0000256" key="5">
    <source>
        <dbReference type="PROSITE-ProRule" id="PRU01016"/>
    </source>
</evidence>
<dbReference type="GO" id="GO:0008168">
    <property type="term" value="F:methyltransferase activity"/>
    <property type="evidence" value="ECO:0007669"/>
    <property type="project" value="UniProtKB-KW"/>
</dbReference>
<dbReference type="InterPro" id="IPR029063">
    <property type="entry name" value="SAM-dependent_MTases_sf"/>
</dbReference>
<evidence type="ECO:0000256" key="1">
    <source>
        <dbReference type="ARBA" id="ARBA00022603"/>
    </source>
</evidence>
<reference evidence="8 9" key="1">
    <citation type="journal article" date="2021" name="Microorganisms">
        <title>Genome Evolution of Filamentous Cyanobacterium Nostoc Species: From Facultative Symbiosis to Free Living.</title>
        <authorList>
            <person name="Huo D."/>
            <person name="Li H."/>
            <person name="Cai F."/>
            <person name="Guo X."/>
            <person name="Qiao Z."/>
            <person name="Wang W."/>
            <person name="Yu G."/>
            <person name="Li R."/>
        </authorList>
    </citation>
    <scope>NUCLEOTIDE SEQUENCE [LARGE SCALE GENOMIC DNA]</scope>
    <source>
        <strain evidence="8 9">CHAB 5714</strain>
    </source>
</reference>
<organism evidence="8 9">
    <name type="scientific">Nostoc favosum CHAB5714</name>
    <dbReference type="NCBI Taxonomy" id="2780399"/>
    <lineage>
        <taxon>Bacteria</taxon>
        <taxon>Bacillati</taxon>
        <taxon>Cyanobacteriota</taxon>
        <taxon>Cyanophyceae</taxon>
        <taxon>Nostocales</taxon>
        <taxon>Nostocaceae</taxon>
        <taxon>Nostoc</taxon>
        <taxon>Nostoc favosum</taxon>
    </lineage>
</organism>
<dbReference type="Pfam" id="PF00145">
    <property type="entry name" value="DNA_methylase"/>
    <property type="match status" value="1"/>
</dbReference>
<proteinExistence type="inferred from homology"/>
<comment type="catalytic activity">
    <reaction evidence="7">
        <text>a 2'-deoxycytidine in DNA + S-adenosyl-L-methionine = a 5-methyl-2'-deoxycytidine in DNA + S-adenosyl-L-homocysteine + H(+)</text>
        <dbReference type="Rhea" id="RHEA:13681"/>
        <dbReference type="Rhea" id="RHEA-COMP:11369"/>
        <dbReference type="Rhea" id="RHEA-COMP:11370"/>
        <dbReference type="ChEBI" id="CHEBI:15378"/>
        <dbReference type="ChEBI" id="CHEBI:57856"/>
        <dbReference type="ChEBI" id="CHEBI:59789"/>
        <dbReference type="ChEBI" id="CHEBI:85452"/>
        <dbReference type="ChEBI" id="CHEBI:85454"/>
        <dbReference type="EC" id="2.1.1.37"/>
    </reaction>
</comment>
<evidence type="ECO:0000256" key="4">
    <source>
        <dbReference type="ARBA" id="ARBA00022747"/>
    </source>
</evidence>
<dbReference type="InterPro" id="IPR018117">
    <property type="entry name" value="C5_DNA_meth_AS"/>
</dbReference>
<dbReference type="InterPro" id="IPR001525">
    <property type="entry name" value="C5_MeTfrase"/>
</dbReference>
<evidence type="ECO:0000313" key="9">
    <source>
        <dbReference type="Proteomes" id="UP001199525"/>
    </source>
</evidence>
<name>A0ABS8IK60_9NOSO</name>
<dbReference type="Proteomes" id="UP001199525">
    <property type="component" value="Unassembled WGS sequence"/>
</dbReference>
<dbReference type="PROSITE" id="PS51679">
    <property type="entry name" value="SAM_MT_C5"/>
    <property type="match status" value="1"/>
</dbReference>
<dbReference type="InterPro" id="IPR050750">
    <property type="entry name" value="C5-MTase"/>
</dbReference>
<dbReference type="PANTHER" id="PTHR46098:SF1">
    <property type="entry name" value="TRNA (CYTOSINE(38)-C(5))-METHYLTRANSFERASE"/>
    <property type="match status" value="1"/>
</dbReference>
<keyword evidence="9" id="KW-1185">Reference proteome</keyword>
<dbReference type="EMBL" id="JAIVFQ010000112">
    <property type="protein sequence ID" value="MCC5604186.1"/>
    <property type="molecule type" value="Genomic_DNA"/>
</dbReference>
<gene>
    <name evidence="8" type="ORF">LC586_34735</name>
</gene>
<comment type="similarity">
    <text evidence="5 6">Belongs to the class I-like SAM-binding methyltransferase superfamily. C5-methyltransferase family.</text>
</comment>
<comment type="caution">
    <text evidence="8">The sequence shown here is derived from an EMBL/GenBank/DDBJ whole genome shotgun (WGS) entry which is preliminary data.</text>
</comment>
<sequence>MIDQITPLETQKVIDLCSGIGGFTLGHLISGGFETVAFCEINQYCQQLLNLRFPNIPIIPDIHDITTESLAGVGVREVDGIIAGLPCPPFSLAGKRLASQDERNLFGEFFRILRQVRPRWAIVENVPGLLTAEGSGFFRGVLWEFAQMGFDVQWGVLSANQVGAIHKRERVWIIATDSQSSRQHTSWNQYTQSGTNTASVGGGDDAYTNLDRCQQQLQKTNKRGQKPCLRGGQHSKSFSQSTFCQRDHGLSQRLGRYLMRQSDLDRWLCAATIPSFHRLSRKEIAALTPDCQKEYRQLYAQYQSIRRQHKQQLIALGNAIVPQCAALIFERLKRILSQQQKIHD</sequence>
<dbReference type="PROSITE" id="PS00094">
    <property type="entry name" value="C5_MTASE_1"/>
    <property type="match status" value="1"/>
</dbReference>
<evidence type="ECO:0000313" key="8">
    <source>
        <dbReference type="EMBL" id="MCC5604186.1"/>
    </source>
</evidence>
<dbReference type="SUPFAM" id="SSF53335">
    <property type="entry name" value="S-adenosyl-L-methionine-dependent methyltransferases"/>
    <property type="match status" value="1"/>
</dbReference>
<evidence type="ECO:0000256" key="2">
    <source>
        <dbReference type="ARBA" id="ARBA00022679"/>
    </source>
</evidence>
<dbReference type="GO" id="GO:0032259">
    <property type="term" value="P:methylation"/>
    <property type="evidence" value="ECO:0007669"/>
    <property type="project" value="UniProtKB-KW"/>
</dbReference>
<dbReference type="NCBIfam" id="TIGR00675">
    <property type="entry name" value="dcm"/>
    <property type="match status" value="1"/>
</dbReference>
<dbReference type="EC" id="2.1.1.37" evidence="7"/>
<dbReference type="PANTHER" id="PTHR46098">
    <property type="entry name" value="TRNA (CYTOSINE(38)-C(5))-METHYLTRANSFERASE"/>
    <property type="match status" value="1"/>
</dbReference>
<protein>
    <recommendedName>
        <fullName evidence="7">Cytosine-specific methyltransferase</fullName>
        <ecNumber evidence="7">2.1.1.37</ecNumber>
    </recommendedName>
</protein>
<accession>A0ABS8IK60</accession>